<proteinExistence type="predicted"/>
<dbReference type="eggNOG" id="COG5492">
    <property type="taxonomic scope" value="Bacteria"/>
</dbReference>
<evidence type="ECO:0000256" key="2">
    <source>
        <dbReference type="SAM" id="SignalP"/>
    </source>
</evidence>
<feature type="chain" id="PRO_5002669955" evidence="2">
    <location>
        <begin position="23"/>
        <end position="455"/>
    </location>
</feature>
<accession>A4J701</accession>
<dbReference type="Proteomes" id="UP000001556">
    <property type="component" value="Chromosome"/>
</dbReference>
<feature type="signal peptide" evidence="2">
    <location>
        <begin position="1"/>
        <end position="22"/>
    </location>
</feature>
<evidence type="ECO:0000313" key="5">
    <source>
        <dbReference type="Proteomes" id="UP000001556"/>
    </source>
</evidence>
<evidence type="ECO:0000313" key="4">
    <source>
        <dbReference type="EMBL" id="ABO50854.1"/>
    </source>
</evidence>
<feature type="domain" description="SLH" evidence="3">
    <location>
        <begin position="27"/>
        <end position="90"/>
    </location>
</feature>
<reference evidence="4 5" key="1">
    <citation type="submission" date="2007-03" db="EMBL/GenBank/DDBJ databases">
        <title>Complete sequence of Desulfotomaculum reducens MI-1.</title>
        <authorList>
            <consortium name="US DOE Joint Genome Institute"/>
            <person name="Copeland A."/>
            <person name="Lucas S."/>
            <person name="Lapidus A."/>
            <person name="Barry K."/>
            <person name="Detter J.C."/>
            <person name="Glavina del Rio T."/>
            <person name="Hammon N."/>
            <person name="Israni S."/>
            <person name="Dalin E."/>
            <person name="Tice H."/>
            <person name="Pitluck S."/>
            <person name="Sims D."/>
            <person name="Brettin T."/>
            <person name="Bruce D."/>
            <person name="Han C."/>
            <person name="Tapia R."/>
            <person name="Schmutz J."/>
            <person name="Larimer F."/>
            <person name="Land M."/>
            <person name="Hauser L."/>
            <person name="Kyrpides N."/>
            <person name="Kim E."/>
            <person name="Tebo B.M."/>
            <person name="Richardson P."/>
        </authorList>
    </citation>
    <scope>NUCLEOTIDE SEQUENCE [LARGE SCALE GENOMIC DNA]</scope>
    <source>
        <strain evidence="4 5">MI-1</strain>
    </source>
</reference>
<feature type="domain" description="SLH" evidence="3">
    <location>
        <begin position="153"/>
        <end position="216"/>
    </location>
</feature>
<dbReference type="Pfam" id="PF00395">
    <property type="entry name" value="SLH"/>
    <property type="match status" value="2"/>
</dbReference>
<dbReference type="HOGENOM" id="CLU_494122_0_0_9"/>
<sequence>MKSMRTFLFLLLCLLQPVTVWALGVQSSTVDLKDINNYWAKQPIEKITAIGLMIPFEDNTFRPNQPVSCMESITSIMDGAGYAAQIKKMKSLKNRPATAYVAPINQKYVDFAVQQNYLPGSMLKNFRYDRPISRGELAVLLAKALYLKAPAEDTIFKDNDSIPKDYLPAVQAVHELKVMSGFPDGTFRANGSVTRGQLAAILSKLYDQGWIYLDAKKKVSGWIAGTTEGKNGIDVQVSSLKGIQKVVANASCKAYWQGRPMNLNQCINYRIEGILDSKRRLAYVELVDRRNFSPVQREVYASYLRHAEGEPFILTVKDLMNEEVDYPIAWDAETSDEKSKSKTNKDLLKKLKSGQFLKLGLTSGGTVKALTILDVKNISGEIDRINRALYLEEKGKGSSKKYVPDHFYGWDAGRIVDKEGDDTSDPDEKDKVKIFYIGEPFYERVLEIQVLERVD</sequence>
<evidence type="ECO:0000259" key="3">
    <source>
        <dbReference type="PROSITE" id="PS51272"/>
    </source>
</evidence>
<name>A4J701_DESRM</name>
<dbReference type="OrthoDB" id="2065578at2"/>
<keyword evidence="5" id="KW-1185">Reference proteome</keyword>
<dbReference type="InterPro" id="IPR001119">
    <property type="entry name" value="SLH_dom"/>
</dbReference>
<dbReference type="InterPro" id="IPR051465">
    <property type="entry name" value="Cell_Envelope_Struct_Comp"/>
</dbReference>
<evidence type="ECO:0000256" key="1">
    <source>
        <dbReference type="ARBA" id="ARBA00022737"/>
    </source>
</evidence>
<dbReference type="AlphaFoldDB" id="A4J701"/>
<dbReference type="PROSITE" id="PS51272">
    <property type="entry name" value="SLH"/>
    <property type="match status" value="2"/>
</dbReference>
<organism evidence="4 5">
    <name type="scientific">Desulforamulus reducens (strain ATCC BAA-1160 / DSM 100696 / MI-1)</name>
    <name type="common">Desulfotomaculum reducens</name>
    <dbReference type="NCBI Taxonomy" id="349161"/>
    <lineage>
        <taxon>Bacteria</taxon>
        <taxon>Bacillati</taxon>
        <taxon>Bacillota</taxon>
        <taxon>Clostridia</taxon>
        <taxon>Eubacteriales</taxon>
        <taxon>Peptococcaceae</taxon>
        <taxon>Desulforamulus</taxon>
    </lineage>
</organism>
<dbReference type="KEGG" id="drm:Dred_2344"/>
<dbReference type="EMBL" id="CP000612">
    <property type="protein sequence ID" value="ABO50854.1"/>
    <property type="molecule type" value="Genomic_DNA"/>
</dbReference>
<protein>
    <submittedName>
        <fullName evidence="4">S-layer domain protein</fullName>
    </submittedName>
</protein>
<gene>
    <name evidence="4" type="ordered locus">Dred_2344</name>
</gene>
<dbReference type="STRING" id="349161.Dred_2344"/>
<keyword evidence="1" id="KW-0677">Repeat</keyword>
<keyword evidence="2" id="KW-0732">Signal</keyword>
<dbReference type="PANTHER" id="PTHR43308">
    <property type="entry name" value="OUTER MEMBRANE PROTEIN ALPHA-RELATED"/>
    <property type="match status" value="1"/>
</dbReference>